<dbReference type="InParanoid" id="A0A165JXP7"/>
<dbReference type="PANTHER" id="PTHR22812">
    <property type="entry name" value="CHROMOBOX PROTEIN"/>
    <property type="match status" value="1"/>
</dbReference>
<dbReference type="SUPFAM" id="SSF54160">
    <property type="entry name" value="Chromo domain-like"/>
    <property type="match status" value="2"/>
</dbReference>
<feature type="compositionally biased region" description="Low complexity" evidence="3">
    <location>
        <begin position="116"/>
        <end position="128"/>
    </location>
</feature>
<evidence type="ECO:0000313" key="5">
    <source>
        <dbReference type="EMBL" id="KZT62404.1"/>
    </source>
</evidence>
<evidence type="ECO:0000256" key="2">
    <source>
        <dbReference type="ARBA" id="ARBA00023242"/>
    </source>
</evidence>
<dbReference type="CDD" id="cd00024">
    <property type="entry name" value="CD_CSD"/>
    <property type="match status" value="1"/>
</dbReference>
<evidence type="ECO:0000259" key="4">
    <source>
        <dbReference type="PROSITE" id="PS50013"/>
    </source>
</evidence>
<evidence type="ECO:0000256" key="1">
    <source>
        <dbReference type="ARBA" id="ARBA00004123"/>
    </source>
</evidence>
<proteinExistence type="predicted"/>
<dbReference type="STRING" id="1353952.A0A165JXP7"/>
<dbReference type="GO" id="GO:0000792">
    <property type="term" value="C:heterochromatin"/>
    <property type="evidence" value="ECO:0007669"/>
    <property type="project" value="UniProtKB-ARBA"/>
</dbReference>
<gene>
    <name evidence="5" type="ORF">CALCODRAFT_489741</name>
</gene>
<dbReference type="Pfam" id="PF00385">
    <property type="entry name" value="Chromo"/>
    <property type="match status" value="1"/>
</dbReference>
<dbReference type="AlphaFoldDB" id="A0A165JXP7"/>
<dbReference type="InterPro" id="IPR023779">
    <property type="entry name" value="Chromodomain_CS"/>
</dbReference>
<dbReference type="EMBL" id="KV423916">
    <property type="protein sequence ID" value="KZT62404.1"/>
    <property type="molecule type" value="Genomic_DNA"/>
</dbReference>
<keyword evidence="6" id="KW-1185">Reference proteome</keyword>
<dbReference type="OrthoDB" id="433924at2759"/>
<feature type="region of interest" description="Disordered" evidence="3">
    <location>
        <begin position="94"/>
        <end position="193"/>
    </location>
</feature>
<keyword evidence="2" id="KW-0539">Nucleus</keyword>
<dbReference type="InterPro" id="IPR016197">
    <property type="entry name" value="Chromo-like_dom_sf"/>
</dbReference>
<dbReference type="Pfam" id="PF01393">
    <property type="entry name" value="Chromo_shadow"/>
    <property type="match status" value="1"/>
</dbReference>
<evidence type="ECO:0000256" key="3">
    <source>
        <dbReference type="SAM" id="MobiDB-lite"/>
    </source>
</evidence>
<dbReference type="PROSITE" id="PS00598">
    <property type="entry name" value="CHROMO_1"/>
    <property type="match status" value="1"/>
</dbReference>
<dbReference type="PROSITE" id="PS50013">
    <property type="entry name" value="CHROMO_2"/>
    <property type="match status" value="1"/>
</dbReference>
<accession>A0A165JXP7</accession>
<sequence>MARPRRGQTDVVDDSEVDKTEVESQEEEGDDEGYIVEKLMNVKKIGKSGGFQYLVRWEGYEAADDTWEPEENVQSAPAAITQFWKTHSKLMDKYNVTSDGQPRTDKPSAATSTQTKAGRASAARGAKANGKESSHTTPTVSRTRIRPLTDSPPVSPPHAPETRTSAAQTARKRKRDSDDDDEELQTMTKHMKTEDWESIVERVSDVTRGRGKARNTLIVTLELSNGSSSTSTNIECNKRCPQKMLAFYESKIRFSEVDA</sequence>
<dbReference type="GO" id="GO:0006338">
    <property type="term" value="P:chromatin remodeling"/>
    <property type="evidence" value="ECO:0007669"/>
    <property type="project" value="UniProtKB-ARBA"/>
</dbReference>
<dbReference type="SMART" id="SM00298">
    <property type="entry name" value="CHROMO"/>
    <property type="match status" value="1"/>
</dbReference>
<reference evidence="5 6" key="1">
    <citation type="journal article" date="2016" name="Mol. Biol. Evol.">
        <title>Comparative Genomics of Early-Diverging Mushroom-Forming Fungi Provides Insights into the Origins of Lignocellulose Decay Capabilities.</title>
        <authorList>
            <person name="Nagy L.G."/>
            <person name="Riley R."/>
            <person name="Tritt A."/>
            <person name="Adam C."/>
            <person name="Daum C."/>
            <person name="Floudas D."/>
            <person name="Sun H."/>
            <person name="Yadav J.S."/>
            <person name="Pangilinan J."/>
            <person name="Larsson K.H."/>
            <person name="Matsuura K."/>
            <person name="Barry K."/>
            <person name="Labutti K."/>
            <person name="Kuo R."/>
            <person name="Ohm R.A."/>
            <person name="Bhattacharya S.S."/>
            <person name="Shirouzu T."/>
            <person name="Yoshinaga Y."/>
            <person name="Martin F.M."/>
            <person name="Grigoriev I.V."/>
            <person name="Hibbett D.S."/>
        </authorList>
    </citation>
    <scope>NUCLEOTIDE SEQUENCE [LARGE SCALE GENOMIC DNA]</scope>
    <source>
        <strain evidence="5 6">HHB12733</strain>
    </source>
</reference>
<dbReference type="InterPro" id="IPR008251">
    <property type="entry name" value="Chromo_shadow_dom"/>
</dbReference>
<feature type="domain" description="Chromo" evidence="4">
    <location>
        <begin position="34"/>
        <end position="95"/>
    </location>
</feature>
<dbReference type="InterPro" id="IPR017984">
    <property type="entry name" value="Chromo_dom_subgr"/>
</dbReference>
<dbReference type="InterPro" id="IPR023780">
    <property type="entry name" value="Chromo_domain"/>
</dbReference>
<feature type="region of interest" description="Disordered" evidence="3">
    <location>
        <begin position="1"/>
        <end position="33"/>
    </location>
</feature>
<name>A0A165JXP7_9BASI</name>
<dbReference type="Proteomes" id="UP000076842">
    <property type="component" value="Unassembled WGS sequence"/>
</dbReference>
<organism evidence="5 6">
    <name type="scientific">Calocera cornea HHB12733</name>
    <dbReference type="NCBI Taxonomy" id="1353952"/>
    <lineage>
        <taxon>Eukaryota</taxon>
        <taxon>Fungi</taxon>
        <taxon>Dikarya</taxon>
        <taxon>Basidiomycota</taxon>
        <taxon>Agaricomycotina</taxon>
        <taxon>Dacrymycetes</taxon>
        <taxon>Dacrymycetales</taxon>
        <taxon>Dacrymycetaceae</taxon>
        <taxon>Calocera</taxon>
    </lineage>
</organism>
<dbReference type="PRINTS" id="PR00504">
    <property type="entry name" value="CHROMODOMAIN"/>
</dbReference>
<dbReference type="SMART" id="SM00300">
    <property type="entry name" value="ChSh"/>
    <property type="match status" value="1"/>
</dbReference>
<feature type="compositionally biased region" description="Acidic residues" evidence="3">
    <location>
        <begin position="23"/>
        <end position="33"/>
    </location>
</feature>
<comment type="subcellular location">
    <subcellularLocation>
        <location evidence="1">Nucleus</location>
    </subcellularLocation>
</comment>
<dbReference type="InterPro" id="IPR000953">
    <property type="entry name" value="Chromo/chromo_shadow_dom"/>
</dbReference>
<protein>
    <recommendedName>
        <fullName evidence="4">Chromo domain-containing protein</fullName>
    </recommendedName>
</protein>
<evidence type="ECO:0000313" key="6">
    <source>
        <dbReference type="Proteomes" id="UP000076842"/>
    </source>
</evidence>
<dbReference type="GO" id="GO:0005634">
    <property type="term" value="C:nucleus"/>
    <property type="evidence" value="ECO:0007669"/>
    <property type="project" value="UniProtKB-SubCell"/>
</dbReference>
<dbReference type="FunCoup" id="A0A165JXP7">
    <property type="interactions" value="7"/>
</dbReference>
<dbReference type="Gene3D" id="2.40.50.40">
    <property type="match status" value="2"/>
</dbReference>
<dbReference type="InterPro" id="IPR051219">
    <property type="entry name" value="Heterochromatin_chromo-domain"/>
</dbReference>